<dbReference type="AlphaFoldDB" id="A0A1X9LPX7"/>
<keyword evidence="8" id="KW-0119">Carbohydrate metabolism</keyword>
<dbReference type="PANTHER" id="PTHR43651:SF11">
    <property type="entry name" value="MALTO-OLIGOSYLTREHALOSE TREHALOHYDROLASE"/>
    <property type="match status" value="1"/>
</dbReference>
<comment type="pathway">
    <text evidence="2 14">Glycan biosynthesis; trehalose biosynthesis.</text>
</comment>
<dbReference type="Gene3D" id="3.20.20.80">
    <property type="entry name" value="Glycosidases"/>
    <property type="match status" value="1"/>
</dbReference>
<reference evidence="20 21" key="1">
    <citation type="submission" date="2017-04" db="EMBL/GenBank/DDBJ databases">
        <authorList>
            <person name="Afonso C.L."/>
            <person name="Miller P.J."/>
            <person name="Scott M.A."/>
            <person name="Spackman E."/>
            <person name="Goraichik I."/>
            <person name="Dimitrov K.M."/>
            <person name="Suarez D.L."/>
            <person name="Swayne D.E."/>
        </authorList>
    </citation>
    <scope>NUCLEOTIDE SEQUENCE [LARGE SCALE GENOMIC DNA]</scope>
    <source>
        <strain evidence="21">XA(T)</strain>
    </source>
</reference>
<evidence type="ECO:0000256" key="1">
    <source>
        <dbReference type="ARBA" id="ARBA00004496"/>
    </source>
</evidence>
<dbReference type="KEGG" id="cphy:B5808_06320"/>
<evidence type="ECO:0000256" key="17">
    <source>
        <dbReference type="PIRSR" id="PIRSR006337-3"/>
    </source>
</evidence>
<evidence type="ECO:0000256" key="15">
    <source>
        <dbReference type="PIRSR" id="PIRSR006337-1"/>
    </source>
</evidence>
<dbReference type="STRING" id="1619308.B5808_06320"/>
<protein>
    <recommendedName>
        <fullName evidence="5 13">Malto-oligosyltrehalose trehalohydrolase</fullName>
        <shortName evidence="14">MTHase</shortName>
        <ecNumber evidence="4 13">3.2.1.141</ecNumber>
    </recommendedName>
    <alternativeName>
        <fullName evidence="11 14">4-alpha-D-((1-&gt;4)-alpha-D-glucano)trehalose trehalohydrolase</fullName>
    </alternativeName>
    <alternativeName>
        <fullName evidence="10 14">Maltooligosyl trehalose trehalohydrolase</fullName>
    </alternativeName>
</protein>
<evidence type="ECO:0000259" key="19">
    <source>
        <dbReference type="SMART" id="SM00642"/>
    </source>
</evidence>
<dbReference type="EMBL" id="CP020715">
    <property type="protein sequence ID" value="ARJ07246.1"/>
    <property type="molecule type" value="Genomic_DNA"/>
</dbReference>
<evidence type="ECO:0000256" key="12">
    <source>
        <dbReference type="ARBA" id="ARBA00034013"/>
    </source>
</evidence>
<evidence type="ECO:0000256" key="10">
    <source>
        <dbReference type="ARBA" id="ARBA00032057"/>
    </source>
</evidence>
<feature type="binding site" evidence="16">
    <location>
        <begin position="377"/>
        <end position="382"/>
    </location>
    <ligand>
        <name>substrate</name>
    </ligand>
</feature>
<dbReference type="EC" id="3.2.1.141" evidence="4 13"/>
<comment type="similarity">
    <text evidence="3 14">Belongs to the glycosyl hydrolase 13 family.</text>
</comment>
<dbReference type="CDD" id="cd11325">
    <property type="entry name" value="AmyAc_GTHase"/>
    <property type="match status" value="1"/>
</dbReference>
<dbReference type="InterPro" id="IPR013783">
    <property type="entry name" value="Ig-like_fold"/>
</dbReference>
<evidence type="ECO:0000256" key="18">
    <source>
        <dbReference type="SAM" id="MobiDB-lite"/>
    </source>
</evidence>
<evidence type="ECO:0000256" key="16">
    <source>
        <dbReference type="PIRSR" id="PIRSR006337-2"/>
    </source>
</evidence>
<dbReference type="Pfam" id="PF11941">
    <property type="entry name" value="DUF3459"/>
    <property type="match status" value="1"/>
</dbReference>
<evidence type="ECO:0000313" key="21">
    <source>
        <dbReference type="Proteomes" id="UP000192775"/>
    </source>
</evidence>
<evidence type="ECO:0000256" key="13">
    <source>
        <dbReference type="NCBIfam" id="TIGR02402"/>
    </source>
</evidence>
<dbReference type="Gene3D" id="1.10.10.760">
    <property type="entry name" value="E-set domains of sugar-utilizing enzymes"/>
    <property type="match status" value="1"/>
</dbReference>
<feature type="domain" description="Glycosyl hydrolase family 13 catalytic" evidence="19">
    <location>
        <begin position="77"/>
        <end position="445"/>
    </location>
</feature>
<sequence length="579" mass="63828">MRCDYDVWAPRASTVSIVLDGETHEMTPAGDGWWTTDVPWRGGVDYGYLLDGEGPFPDPRSRRQPSGVHGLSRTDDPRGFEWHDAGFTPVPLADAEIYELHIGTFTPEGTLEAAATRFDHLRSIGVTHIELLPVNDFNGEYNWGYDGVDWYAVHELYGGPEGYRRFVDAAHQAGLAVIQDVVYNHLGPSGNYLPTFGPYLHDASANTWGASINLDGEGSTEVRSFIIDNALMWLDDYRVDGLRLDAVHALVDHGPVHLLAELSAAVDEFAQSEGRSVSLIAESDLNDPVMFTERSEGGHGLTGQWSDDFHHAVHVNLTGETIGYYADFESVGALAKVLTKGFYHDGTYSSFRERDHGVPIDRENTATWRLVVANQNHDQIGNRAIGDRLTATLDADRLAIAAALTMLGPFTPMLFMGEEWSATTPWQFFTSHPEPELGEATAKGRIAEFAKMGWDESSVPDPQDPATFERSKLDWSEPEQPEHARMLALYQRLAELRPDLVELTFDDVAVSYDEDARWLVLDRAPYVLVVNLSDSPVDVTAVAPQAGEPLLDTAAFLRSAPLAAETLGAPHSVVVARRA</sequence>
<dbReference type="Pfam" id="PF00128">
    <property type="entry name" value="Alpha-amylase"/>
    <property type="match status" value="1"/>
</dbReference>
<dbReference type="GO" id="GO:0005992">
    <property type="term" value="P:trehalose biosynthetic process"/>
    <property type="evidence" value="ECO:0007669"/>
    <property type="project" value="UniProtKB-UniRule"/>
</dbReference>
<evidence type="ECO:0000256" key="2">
    <source>
        <dbReference type="ARBA" id="ARBA00005199"/>
    </source>
</evidence>
<comment type="catalytic activity">
    <reaction evidence="12 14">
        <text>hydrolysis of (1-&gt;4)-alpha-D-glucosidic linkage in 4-alpha-D-[(1-&gt;4)-alpha-D-glucanosyl]n trehalose to yield trehalose and (1-&gt;4)-alpha-D-glucan.</text>
        <dbReference type="EC" id="3.2.1.141"/>
    </reaction>
</comment>
<dbReference type="PIRSF" id="PIRSF006337">
    <property type="entry name" value="Trehalose_TreZ"/>
    <property type="match status" value="1"/>
</dbReference>
<evidence type="ECO:0000256" key="7">
    <source>
        <dbReference type="ARBA" id="ARBA00022801"/>
    </source>
</evidence>
<dbReference type="Proteomes" id="UP000192775">
    <property type="component" value="Chromosome"/>
</dbReference>
<accession>A0A1X9LPX7</accession>
<keyword evidence="9 14" id="KW-0326">Glycosidase</keyword>
<keyword evidence="7 14" id="KW-0378">Hydrolase</keyword>
<dbReference type="InterPro" id="IPR017853">
    <property type="entry name" value="GH"/>
</dbReference>
<dbReference type="CDD" id="cd02853">
    <property type="entry name" value="E_set_MTHase_like_N"/>
    <property type="match status" value="1"/>
</dbReference>
<keyword evidence="21" id="KW-1185">Reference proteome</keyword>
<dbReference type="PANTHER" id="PTHR43651">
    <property type="entry name" value="1,4-ALPHA-GLUCAN-BRANCHING ENZYME"/>
    <property type="match status" value="1"/>
</dbReference>
<feature type="region of interest" description="Disordered" evidence="18">
    <location>
        <begin position="55"/>
        <end position="77"/>
    </location>
</feature>
<dbReference type="SUPFAM" id="SSF81296">
    <property type="entry name" value="E set domains"/>
    <property type="match status" value="1"/>
</dbReference>
<dbReference type="NCBIfam" id="TIGR02402">
    <property type="entry name" value="trehalose_TreZ"/>
    <property type="match status" value="1"/>
</dbReference>
<evidence type="ECO:0000256" key="14">
    <source>
        <dbReference type="PIRNR" id="PIRNR006337"/>
    </source>
</evidence>
<feature type="binding site" evidence="16">
    <location>
        <begin position="243"/>
        <end position="248"/>
    </location>
    <ligand>
        <name>substrate</name>
    </ligand>
</feature>
<evidence type="ECO:0000256" key="8">
    <source>
        <dbReference type="ARBA" id="ARBA00023277"/>
    </source>
</evidence>
<feature type="site" description="Transition state stabilizer" evidence="17">
    <location>
        <position position="378"/>
    </location>
</feature>
<proteinExistence type="inferred from homology"/>
<dbReference type="InterPro" id="IPR044901">
    <property type="entry name" value="Trehalose_TreZ_E-set_sf"/>
</dbReference>
<dbReference type="UniPathway" id="UPA00299"/>
<evidence type="ECO:0000256" key="5">
    <source>
        <dbReference type="ARBA" id="ARBA00015938"/>
    </source>
</evidence>
<evidence type="ECO:0000256" key="11">
    <source>
        <dbReference type="ARBA" id="ARBA00033284"/>
    </source>
</evidence>
<organism evidence="20 21">
    <name type="scientific">Cnuibacter physcomitrellae</name>
    <dbReference type="NCBI Taxonomy" id="1619308"/>
    <lineage>
        <taxon>Bacteria</taxon>
        <taxon>Bacillati</taxon>
        <taxon>Actinomycetota</taxon>
        <taxon>Actinomycetes</taxon>
        <taxon>Micrococcales</taxon>
        <taxon>Microbacteriaceae</taxon>
        <taxon>Cnuibacter</taxon>
    </lineage>
</organism>
<dbReference type="GO" id="GO:0005737">
    <property type="term" value="C:cytoplasm"/>
    <property type="evidence" value="ECO:0007669"/>
    <property type="project" value="UniProtKB-SubCell"/>
</dbReference>
<keyword evidence="6" id="KW-0963">Cytoplasm</keyword>
<dbReference type="SUPFAM" id="SSF51445">
    <property type="entry name" value="(Trans)glycosidases"/>
    <property type="match status" value="1"/>
</dbReference>
<feature type="active site" description="Proton donor" evidence="15">
    <location>
        <position position="282"/>
    </location>
</feature>
<dbReference type="InterPro" id="IPR014756">
    <property type="entry name" value="Ig_E-set"/>
</dbReference>
<dbReference type="SMART" id="SM00642">
    <property type="entry name" value="Aamy"/>
    <property type="match status" value="1"/>
</dbReference>
<name>A0A1X9LPX7_9MICO</name>
<evidence type="ECO:0000256" key="4">
    <source>
        <dbReference type="ARBA" id="ARBA00012268"/>
    </source>
</evidence>
<evidence type="ECO:0000313" key="20">
    <source>
        <dbReference type="EMBL" id="ARJ07246.1"/>
    </source>
</evidence>
<gene>
    <name evidence="20" type="ORF">B5808_06320</name>
</gene>
<dbReference type="Gene3D" id="2.60.40.10">
    <property type="entry name" value="Immunoglobulins"/>
    <property type="match status" value="1"/>
</dbReference>
<dbReference type="GO" id="GO:0033942">
    <property type="term" value="F:4-alpha-D-(1-&gt;4)-alpha-D-glucanotrehalose trehalohydrolase activity"/>
    <property type="evidence" value="ECO:0007669"/>
    <property type="project" value="UniProtKB-EC"/>
</dbReference>
<dbReference type="InterPro" id="IPR012768">
    <property type="entry name" value="Trehalose_TreZ"/>
</dbReference>
<comment type="subcellular location">
    <subcellularLocation>
        <location evidence="1 15">Cytoplasm</location>
    </subcellularLocation>
</comment>
<feature type="active site" description="Nucleophile" evidence="15">
    <location>
        <position position="245"/>
    </location>
</feature>
<dbReference type="InterPro" id="IPR022567">
    <property type="entry name" value="DUF3459"/>
</dbReference>
<dbReference type="InterPro" id="IPR006047">
    <property type="entry name" value="GH13_cat_dom"/>
</dbReference>
<evidence type="ECO:0000256" key="6">
    <source>
        <dbReference type="ARBA" id="ARBA00022490"/>
    </source>
</evidence>
<feature type="binding site" evidence="16">
    <location>
        <begin position="307"/>
        <end position="311"/>
    </location>
    <ligand>
        <name>substrate</name>
    </ligand>
</feature>
<evidence type="ECO:0000256" key="9">
    <source>
        <dbReference type="ARBA" id="ARBA00023295"/>
    </source>
</evidence>
<evidence type="ECO:0000256" key="3">
    <source>
        <dbReference type="ARBA" id="ARBA00008061"/>
    </source>
</evidence>